<feature type="domain" description="Dinitrogenase iron-molybdenum cofactor biosynthesis" evidence="1">
    <location>
        <begin position="13"/>
        <end position="103"/>
    </location>
</feature>
<dbReference type="AlphaFoldDB" id="X0XKG0"/>
<gene>
    <name evidence="2" type="ORF">S01H1_72674</name>
</gene>
<sequence>MKVIVTSTGDTLETPVDPRLGRAAKFILYDTETKEFSVIDNSASVAAAHGAGVTAGQTIADAGAEAVITGNCGPRAFQVLSAAGIKVYVGASGTVADAIEQFEEGKLQQAGDANVQGHFGLA</sequence>
<dbReference type="InterPro" id="IPR036105">
    <property type="entry name" value="DiNase_FeMo-co_biosyn_sf"/>
</dbReference>
<proteinExistence type="predicted"/>
<dbReference type="Pfam" id="PF02579">
    <property type="entry name" value="Nitro_FeMo-Co"/>
    <property type="match status" value="1"/>
</dbReference>
<name>X0XKG0_9ZZZZ</name>
<dbReference type="SUPFAM" id="SSF53146">
    <property type="entry name" value="Nitrogenase accessory factor-like"/>
    <property type="match status" value="1"/>
</dbReference>
<accession>X0XKG0</accession>
<comment type="caution">
    <text evidence="2">The sequence shown here is derived from an EMBL/GenBank/DDBJ whole genome shotgun (WGS) entry which is preliminary data.</text>
</comment>
<dbReference type="EMBL" id="BARS01048498">
    <property type="protein sequence ID" value="GAG37128.1"/>
    <property type="molecule type" value="Genomic_DNA"/>
</dbReference>
<reference evidence="2" key="1">
    <citation type="journal article" date="2014" name="Front. Microbiol.">
        <title>High frequency of phylogenetically diverse reductive dehalogenase-homologous genes in deep subseafloor sedimentary metagenomes.</title>
        <authorList>
            <person name="Kawai M."/>
            <person name="Futagami T."/>
            <person name="Toyoda A."/>
            <person name="Takaki Y."/>
            <person name="Nishi S."/>
            <person name="Hori S."/>
            <person name="Arai W."/>
            <person name="Tsubouchi T."/>
            <person name="Morono Y."/>
            <person name="Uchiyama I."/>
            <person name="Ito T."/>
            <person name="Fujiyama A."/>
            <person name="Inagaki F."/>
            <person name="Takami H."/>
        </authorList>
    </citation>
    <scope>NUCLEOTIDE SEQUENCE</scope>
    <source>
        <strain evidence="2">Expedition CK06-06</strain>
    </source>
</reference>
<evidence type="ECO:0000259" key="1">
    <source>
        <dbReference type="Pfam" id="PF02579"/>
    </source>
</evidence>
<dbReference type="InterPro" id="IPR003731">
    <property type="entry name" value="Di-Nase_FeMo-co_biosynth"/>
</dbReference>
<evidence type="ECO:0000313" key="2">
    <source>
        <dbReference type="EMBL" id="GAG37128.1"/>
    </source>
</evidence>
<dbReference type="PANTHER" id="PTHR42983:SF1">
    <property type="entry name" value="IRON-MOLYBDENUM PROTEIN"/>
    <property type="match status" value="1"/>
</dbReference>
<organism evidence="2">
    <name type="scientific">marine sediment metagenome</name>
    <dbReference type="NCBI Taxonomy" id="412755"/>
    <lineage>
        <taxon>unclassified sequences</taxon>
        <taxon>metagenomes</taxon>
        <taxon>ecological metagenomes</taxon>
    </lineage>
</organism>
<dbReference type="CDD" id="cd00851">
    <property type="entry name" value="MTH1175"/>
    <property type="match status" value="1"/>
</dbReference>
<dbReference type="Gene3D" id="3.30.420.130">
    <property type="entry name" value="Dinitrogenase iron-molybdenum cofactor biosynthesis domain"/>
    <property type="match status" value="1"/>
</dbReference>
<dbReference type="PANTHER" id="PTHR42983">
    <property type="entry name" value="DINITROGENASE IRON-MOLYBDENUM COFACTOR PROTEIN-RELATED"/>
    <property type="match status" value="1"/>
</dbReference>
<protein>
    <recommendedName>
        <fullName evidence="1">Dinitrogenase iron-molybdenum cofactor biosynthesis domain-containing protein</fullName>
    </recommendedName>
</protein>
<dbReference type="InterPro" id="IPR033913">
    <property type="entry name" value="MTH1175_dom"/>
</dbReference>